<keyword evidence="3" id="KW-1185">Reference proteome</keyword>
<comment type="caution">
    <text evidence="2">The sequence shown here is derived from an EMBL/GenBank/DDBJ whole genome shotgun (WGS) entry which is preliminary data.</text>
</comment>
<protein>
    <submittedName>
        <fullName evidence="2">Uncharacterized protein</fullName>
    </submittedName>
</protein>
<sequence>MHIYDKLQHKSAEWPLPTTAAEDDHGGTQQAFLPLLSPPTAAPWSSHALPLARSIHGSTGRL</sequence>
<feature type="region of interest" description="Disordered" evidence="1">
    <location>
        <begin position="1"/>
        <end position="29"/>
    </location>
</feature>
<dbReference type="Proteomes" id="UP000324222">
    <property type="component" value="Unassembled WGS sequence"/>
</dbReference>
<gene>
    <name evidence="2" type="ORF">E2C01_050537</name>
</gene>
<evidence type="ECO:0000313" key="2">
    <source>
        <dbReference type="EMBL" id="MPC56576.1"/>
    </source>
</evidence>
<proteinExistence type="predicted"/>
<dbReference type="AlphaFoldDB" id="A0A5B7GG92"/>
<name>A0A5B7GG92_PORTR</name>
<dbReference type="EMBL" id="VSRR010014045">
    <property type="protein sequence ID" value="MPC56576.1"/>
    <property type="molecule type" value="Genomic_DNA"/>
</dbReference>
<accession>A0A5B7GG92</accession>
<evidence type="ECO:0000256" key="1">
    <source>
        <dbReference type="SAM" id="MobiDB-lite"/>
    </source>
</evidence>
<organism evidence="2 3">
    <name type="scientific">Portunus trituberculatus</name>
    <name type="common">Swimming crab</name>
    <name type="synonym">Neptunus trituberculatus</name>
    <dbReference type="NCBI Taxonomy" id="210409"/>
    <lineage>
        <taxon>Eukaryota</taxon>
        <taxon>Metazoa</taxon>
        <taxon>Ecdysozoa</taxon>
        <taxon>Arthropoda</taxon>
        <taxon>Crustacea</taxon>
        <taxon>Multicrustacea</taxon>
        <taxon>Malacostraca</taxon>
        <taxon>Eumalacostraca</taxon>
        <taxon>Eucarida</taxon>
        <taxon>Decapoda</taxon>
        <taxon>Pleocyemata</taxon>
        <taxon>Brachyura</taxon>
        <taxon>Eubrachyura</taxon>
        <taxon>Portunoidea</taxon>
        <taxon>Portunidae</taxon>
        <taxon>Portuninae</taxon>
        <taxon>Portunus</taxon>
    </lineage>
</organism>
<reference evidence="2 3" key="1">
    <citation type="submission" date="2019-05" db="EMBL/GenBank/DDBJ databases">
        <title>Another draft genome of Portunus trituberculatus and its Hox gene families provides insights of decapod evolution.</title>
        <authorList>
            <person name="Jeong J.-H."/>
            <person name="Song I."/>
            <person name="Kim S."/>
            <person name="Choi T."/>
            <person name="Kim D."/>
            <person name="Ryu S."/>
            <person name="Kim W."/>
        </authorList>
    </citation>
    <scope>NUCLEOTIDE SEQUENCE [LARGE SCALE GENOMIC DNA]</scope>
    <source>
        <tissue evidence="2">Muscle</tissue>
    </source>
</reference>
<feature type="compositionally biased region" description="Basic and acidic residues" evidence="1">
    <location>
        <begin position="1"/>
        <end position="12"/>
    </location>
</feature>
<evidence type="ECO:0000313" key="3">
    <source>
        <dbReference type="Proteomes" id="UP000324222"/>
    </source>
</evidence>